<sequence>MLYSITFAMEAYTVQGKFFKGLAALAMETQSSMISYLYVMTASKRNYKQMMQKKFRPHLVTAFLIPFFQQVTENKVVTFYVLLWFRTIGLGETASLMCTVMTGVVGTGSFILAMLLVDWLGRWELFLIGIVMAAQLGDNGAMIRGYTWIVLVVICVYIAGFGLSWEPLAWLVPSEIFRALWSASALWSSSSSPLALCSSSEVGC</sequence>
<dbReference type="EMBL" id="CM037021">
    <property type="protein sequence ID" value="KAH7668591.1"/>
    <property type="molecule type" value="Genomic_DNA"/>
</dbReference>
<proteinExistence type="predicted"/>
<keyword evidence="2" id="KW-1185">Reference proteome</keyword>
<accession>A0ACB7V5F5</accession>
<evidence type="ECO:0000313" key="2">
    <source>
        <dbReference type="Proteomes" id="UP000827976"/>
    </source>
</evidence>
<name>A0ACB7V5F5_DIOAL</name>
<organism evidence="1 2">
    <name type="scientific">Dioscorea alata</name>
    <name type="common">Purple yam</name>
    <dbReference type="NCBI Taxonomy" id="55571"/>
    <lineage>
        <taxon>Eukaryota</taxon>
        <taxon>Viridiplantae</taxon>
        <taxon>Streptophyta</taxon>
        <taxon>Embryophyta</taxon>
        <taxon>Tracheophyta</taxon>
        <taxon>Spermatophyta</taxon>
        <taxon>Magnoliopsida</taxon>
        <taxon>Liliopsida</taxon>
        <taxon>Dioscoreales</taxon>
        <taxon>Dioscoreaceae</taxon>
        <taxon>Dioscorea</taxon>
    </lineage>
</organism>
<dbReference type="Proteomes" id="UP000827976">
    <property type="component" value="Chromosome 11"/>
</dbReference>
<comment type="caution">
    <text evidence="1">The sequence shown here is derived from an EMBL/GenBank/DDBJ whole genome shotgun (WGS) entry which is preliminary data.</text>
</comment>
<evidence type="ECO:0000313" key="1">
    <source>
        <dbReference type="EMBL" id="KAH7668591.1"/>
    </source>
</evidence>
<reference evidence="2" key="1">
    <citation type="journal article" date="2022" name="Nat. Commun.">
        <title>Chromosome evolution and the genetic basis of agronomically important traits in greater yam.</title>
        <authorList>
            <person name="Bredeson J.V."/>
            <person name="Lyons J.B."/>
            <person name="Oniyinde I.O."/>
            <person name="Okereke N.R."/>
            <person name="Kolade O."/>
            <person name="Nnabue I."/>
            <person name="Nwadili C.O."/>
            <person name="Hribova E."/>
            <person name="Parker M."/>
            <person name="Nwogha J."/>
            <person name="Shu S."/>
            <person name="Carlson J."/>
            <person name="Kariba R."/>
            <person name="Muthemba S."/>
            <person name="Knop K."/>
            <person name="Barton G.J."/>
            <person name="Sherwood A.V."/>
            <person name="Lopez-Montes A."/>
            <person name="Asiedu R."/>
            <person name="Jamnadass R."/>
            <person name="Muchugi A."/>
            <person name="Goodstein D."/>
            <person name="Egesi C.N."/>
            <person name="Featherston J."/>
            <person name="Asfaw A."/>
            <person name="Simpson G.G."/>
            <person name="Dolezel J."/>
            <person name="Hendre P.S."/>
            <person name="Van Deynze A."/>
            <person name="Kumar P.L."/>
            <person name="Obidiegwu J.E."/>
            <person name="Bhattacharjee R."/>
            <person name="Rokhsar D.S."/>
        </authorList>
    </citation>
    <scope>NUCLEOTIDE SEQUENCE [LARGE SCALE GENOMIC DNA]</scope>
    <source>
        <strain evidence="2">cv. TDa95/00328</strain>
    </source>
</reference>
<protein>
    <submittedName>
        <fullName evidence="1">Major facilitator sugar transporter-like protein</fullName>
    </submittedName>
</protein>
<gene>
    <name evidence="1" type="ORF">IHE45_11G020800</name>
</gene>